<evidence type="ECO:0000256" key="9">
    <source>
        <dbReference type="ARBA" id="ARBA00023315"/>
    </source>
</evidence>
<evidence type="ECO:0000256" key="29">
    <source>
        <dbReference type="ARBA" id="ARBA00047953"/>
    </source>
</evidence>
<dbReference type="Pfam" id="PF00550">
    <property type="entry name" value="PP-binding"/>
    <property type="match status" value="1"/>
</dbReference>
<dbReference type="SUPFAM" id="SSF53901">
    <property type="entry name" value="Thiolase-like"/>
    <property type="match status" value="1"/>
</dbReference>
<comment type="catalytic activity">
    <reaction evidence="28">
        <text>(2E)-hexenoyl-[ACP] + NADPH + H(+) = hexanoyl-[ACP] + NADP(+)</text>
        <dbReference type="Rhea" id="RHEA:41832"/>
        <dbReference type="Rhea" id="RHEA-COMP:9631"/>
        <dbReference type="Rhea" id="RHEA-COMP:9632"/>
        <dbReference type="ChEBI" id="CHEBI:15378"/>
        <dbReference type="ChEBI" id="CHEBI:57783"/>
        <dbReference type="ChEBI" id="CHEBI:58349"/>
        <dbReference type="ChEBI" id="CHEBI:78458"/>
        <dbReference type="ChEBI" id="CHEBI:78459"/>
    </reaction>
    <physiologicalReaction direction="left-to-right" evidence="28">
        <dbReference type="Rhea" id="RHEA:41833"/>
    </physiologicalReaction>
</comment>
<dbReference type="InterPro" id="IPR011032">
    <property type="entry name" value="GroES-like_sf"/>
</dbReference>
<comment type="catalytic activity">
    <reaction evidence="25">
        <text>(2E)-butenoyl-[ACP] + NADPH + H(+) = butanoyl-[ACP] + NADP(+)</text>
        <dbReference type="Rhea" id="RHEA:41812"/>
        <dbReference type="Rhea" id="RHEA-COMP:9627"/>
        <dbReference type="Rhea" id="RHEA-COMP:9628"/>
        <dbReference type="ChEBI" id="CHEBI:15378"/>
        <dbReference type="ChEBI" id="CHEBI:57783"/>
        <dbReference type="ChEBI" id="CHEBI:58349"/>
        <dbReference type="ChEBI" id="CHEBI:78453"/>
        <dbReference type="ChEBI" id="CHEBI:78454"/>
    </reaction>
    <physiologicalReaction direction="left-to-right" evidence="25">
        <dbReference type="Rhea" id="RHEA:41813"/>
    </physiologicalReaction>
</comment>
<dbReference type="Gene3D" id="1.10.1200.10">
    <property type="entry name" value="ACP-like"/>
    <property type="match status" value="1"/>
</dbReference>
<dbReference type="SMART" id="SM00827">
    <property type="entry name" value="PKS_AT"/>
    <property type="match status" value="1"/>
</dbReference>
<evidence type="ECO:0000256" key="28">
    <source>
        <dbReference type="ARBA" id="ARBA00047897"/>
    </source>
</evidence>
<comment type="catalytic activity">
    <reaction evidence="17">
        <text>(3R)-hydroxyhexadecanoyl-[ACP] = (2E)-hexadecenoyl-[ACP] + H2O</text>
        <dbReference type="Rhea" id="RHEA:41908"/>
        <dbReference type="Rhea" id="RHEA-COMP:9650"/>
        <dbReference type="Rhea" id="RHEA-COMP:9651"/>
        <dbReference type="ChEBI" id="CHEBI:15377"/>
        <dbReference type="ChEBI" id="CHEBI:78480"/>
        <dbReference type="ChEBI" id="CHEBI:78481"/>
    </reaction>
    <physiologicalReaction direction="left-to-right" evidence="17">
        <dbReference type="Rhea" id="RHEA:41909"/>
    </physiologicalReaction>
</comment>
<dbReference type="InterPro" id="IPR014043">
    <property type="entry name" value="Acyl_transferase_dom"/>
</dbReference>
<feature type="active site" description="Proton donor; for dehydratase activity" evidence="51">
    <location>
        <position position="1156"/>
    </location>
</feature>
<dbReference type="SMART" id="SM00825">
    <property type="entry name" value="PKS_KS"/>
    <property type="match status" value="1"/>
</dbReference>
<comment type="catalytic activity">
    <reaction evidence="42">
        <text>decanoyl-[ACP] + malonyl-[ACP] + H(+) = 3-oxododecanoyl-[ACP] + holo-[ACP] + CO2</text>
        <dbReference type="Rhea" id="RHEA:41868"/>
        <dbReference type="Rhea" id="RHEA-COMP:9623"/>
        <dbReference type="Rhea" id="RHEA-COMP:9640"/>
        <dbReference type="Rhea" id="RHEA-COMP:9641"/>
        <dbReference type="Rhea" id="RHEA-COMP:9685"/>
        <dbReference type="ChEBI" id="CHEBI:15378"/>
        <dbReference type="ChEBI" id="CHEBI:16526"/>
        <dbReference type="ChEBI" id="CHEBI:64479"/>
        <dbReference type="ChEBI" id="CHEBI:78449"/>
        <dbReference type="ChEBI" id="CHEBI:78468"/>
        <dbReference type="ChEBI" id="CHEBI:78469"/>
    </reaction>
    <physiologicalReaction direction="left-to-right" evidence="42">
        <dbReference type="Rhea" id="RHEA:41869"/>
    </physiologicalReaction>
</comment>
<evidence type="ECO:0000256" key="47">
    <source>
        <dbReference type="ARBA" id="ARBA00049449"/>
    </source>
</evidence>
<dbReference type="Pfam" id="PF00109">
    <property type="entry name" value="ketoacyl-synt"/>
    <property type="match status" value="1"/>
</dbReference>
<comment type="catalytic activity">
    <reaction evidence="49">
        <text>octanoyl-[ACP] + malonyl-[ACP] + H(+) = 3-oxodecanoyl-[ACP] + holo-[ACP] + CO2</text>
        <dbReference type="Rhea" id="RHEA:41852"/>
        <dbReference type="Rhea" id="RHEA-COMP:9623"/>
        <dbReference type="Rhea" id="RHEA-COMP:9636"/>
        <dbReference type="Rhea" id="RHEA-COMP:9637"/>
        <dbReference type="Rhea" id="RHEA-COMP:9685"/>
        <dbReference type="ChEBI" id="CHEBI:15378"/>
        <dbReference type="ChEBI" id="CHEBI:16526"/>
        <dbReference type="ChEBI" id="CHEBI:64479"/>
        <dbReference type="ChEBI" id="CHEBI:78449"/>
        <dbReference type="ChEBI" id="CHEBI:78463"/>
        <dbReference type="ChEBI" id="CHEBI:78464"/>
    </reaction>
    <physiologicalReaction direction="left-to-right" evidence="49">
        <dbReference type="Rhea" id="RHEA:41853"/>
    </physiologicalReaction>
</comment>
<organism evidence="55 56">
    <name type="scientific">Botrimarina mediterranea</name>
    <dbReference type="NCBI Taxonomy" id="2528022"/>
    <lineage>
        <taxon>Bacteria</taxon>
        <taxon>Pseudomonadati</taxon>
        <taxon>Planctomycetota</taxon>
        <taxon>Planctomycetia</taxon>
        <taxon>Pirellulales</taxon>
        <taxon>Lacipirellulaceae</taxon>
        <taxon>Botrimarina</taxon>
    </lineage>
</organism>
<dbReference type="PANTHER" id="PTHR43775:SF37">
    <property type="entry name" value="SI:DKEY-61P9.11"/>
    <property type="match status" value="1"/>
</dbReference>
<dbReference type="RefSeq" id="WP_145106085.1">
    <property type="nucleotide sequence ID" value="NZ_CP036349.1"/>
</dbReference>
<evidence type="ECO:0000256" key="41">
    <source>
        <dbReference type="ARBA" id="ARBA00049019"/>
    </source>
</evidence>
<dbReference type="Gene3D" id="3.40.50.720">
    <property type="entry name" value="NAD(P)-binding Rossmann-like Domain"/>
    <property type="match status" value="3"/>
</dbReference>
<comment type="catalytic activity">
    <reaction evidence="15">
        <text>(3R)-hydroxytetradecanoyl-[ACP] = (2E)-tetradecenoyl-[ACP] + H2O</text>
        <dbReference type="Rhea" id="RHEA:41892"/>
        <dbReference type="Rhea" id="RHEA-COMP:9646"/>
        <dbReference type="Rhea" id="RHEA-COMP:9647"/>
        <dbReference type="ChEBI" id="CHEBI:15377"/>
        <dbReference type="ChEBI" id="CHEBI:78474"/>
        <dbReference type="ChEBI" id="CHEBI:78475"/>
    </reaction>
    <physiologicalReaction direction="left-to-right" evidence="15">
        <dbReference type="Rhea" id="RHEA:41893"/>
    </physiologicalReaction>
</comment>
<dbReference type="GO" id="GO:0004313">
    <property type="term" value="F:[acyl-carrier-protein] S-acetyltransferase activity"/>
    <property type="evidence" value="ECO:0007669"/>
    <property type="project" value="UniProtKB-EC"/>
</dbReference>
<evidence type="ECO:0000256" key="32">
    <source>
        <dbReference type="ARBA" id="ARBA00048281"/>
    </source>
</evidence>
<evidence type="ECO:0000256" key="36">
    <source>
        <dbReference type="ARBA" id="ARBA00048571"/>
    </source>
</evidence>
<comment type="catalytic activity">
    <reaction evidence="38">
        <text>holo-[ACP] + acetyl-CoA = acetyl-[ACP] + CoA</text>
        <dbReference type="Rhea" id="RHEA:41788"/>
        <dbReference type="Rhea" id="RHEA-COMP:9621"/>
        <dbReference type="Rhea" id="RHEA-COMP:9685"/>
        <dbReference type="ChEBI" id="CHEBI:57287"/>
        <dbReference type="ChEBI" id="CHEBI:57288"/>
        <dbReference type="ChEBI" id="CHEBI:64479"/>
        <dbReference type="ChEBI" id="CHEBI:78446"/>
        <dbReference type="EC" id="2.3.1.38"/>
    </reaction>
    <physiologicalReaction direction="left-to-right" evidence="38">
        <dbReference type="Rhea" id="RHEA:41789"/>
    </physiologicalReaction>
</comment>
<comment type="catalytic activity">
    <reaction evidence="32">
        <text>(2E)-dodecenoyl-[ACP] + NADPH + H(+) = dodecanoyl-[ACP] + NADP(+)</text>
        <dbReference type="Rhea" id="RHEA:41880"/>
        <dbReference type="Rhea" id="RHEA-COMP:9643"/>
        <dbReference type="Rhea" id="RHEA-COMP:9644"/>
        <dbReference type="ChEBI" id="CHEBI:15378"/>
        <dbReference type="ChEBI" id="CHEBI:57783"/>
        <dbReference type="ChEBI" id="CHEBI:58349"/>
        <dbReference type="ChEBI" id="CHEBI:65264"/>
        <dbReference type="ChEBI" id="CHEBI:78472"/>
    </reaction>
    <physiologicalReaction direction="left-to-right" evidence="32">
        <dbReference type="Rhea" id="RHEA:41881"/>
    </physiologicalReaction>
</comment>
<comment type="catalytic activity">
    <reaction evidence="16">
        <text>(3R)-hydroxyoctadecanoyl-[ACP] = (2E)-octadecenoyl-[ACP] + H2O</text>
        <dbReference type="Rhea" id="RHEA:41924"/>
        <dbReference type="Rhea" id="RHEA-COMP:9654"/>
        <dbReference type="Rhea" id="RHEA-COMP:9655"/>
        <dbReference type="ChEBI" id="CHEBI:15377"/>
        <dbReference type="ChEBI" id="CHEBI:78488"/>
        <dbReference type="ChEBI" id="CHEBI:78489"/>
    </reaction>
    <physiologicalReaction direction="left-to-right" evidence="16">
        <dbReference type="Rhea" id="RHEA:41925"/>
    </physiologicalReaction>
</comment>
<dbReference type="EC" id="2.3.1.41" evidence="55"/>
<keyword evidence="6" id="KW-0521">NADP</keyword>
<dbReference type="PROSITE" id="PS00606">
    <property type="entry name" value="KS3_1"/>
    <property type="match status" value="1"/>
</dbReference>
<evidence type="ECO:0000256" key="34">
    <source>
        <dbReference type="ARBA" id="ARBA00048420"/>
    </source>
</evidence>
<dbReference type="InterPro" id="IPR016036">
    <property type="entry name" value="Malonyl_transacylase_ACP-bd"/>
</dbReference>
<dbReference type="GO" id="GO:0004312">
    <property type="term" value="F:fatty acid synthase activity"/>
    <property type="evidence" value="ECO:0007669"/>
    <property type="project" value="TreeGrafter"/>
</dbReference>
<dbReference type="SUPFAM" id="SSF51735">
    <property type="entry name" value="NAD(P)-binding Rossmann-fold domains"/>
    <property type="match status" value="3"/>
</dbReference>
<dbReference type="Proteomes" id="UP000316426">
    <property type="component" value="Chromosome"/>
</dbReference>
<comment type="catalytic activity">
    <reaction evidence="21">
        <text>hexanoyl-[ACP] + malonyl-[ACP] + H(+) = 3-oxooctanoyl-[ACP] + holo-[ACP] + CO2</text>
        <dbReference type="Rhea" id="RHEA:41836"/>
        <dbReference type="Rhea" id="RHEA-COMP:9623"/>
        <dbReference type="Rhea" id="RHEA-COMP:9632"/>
        <dbReference type="Rhea" id="RHEA-COMP:9633"/>
        <dbReference type="Rhea" id="RHEA-COMP:9685"/>
        <dbReference type="ChEBI" id="CHEBI:15378"/>
        <dbReference type="ChEBI" id="CHEBI:16526"/>
        <dbReference type="ChEBI" id="CHEBI:64479"/>
        <dbReference type="ChEBI" id="CHEBI:78449"/>
        <dbReference type="ChEBI" id="CHEBI:78459"/>
        <dbReference type="ChEBI" id="CHEBI:78460"/>
    </reaction>
    <physiologicalReaction direction="left-to-right" evidence="21">
        <dbReference type="Rhea" id="RHEA:41837"/>
    </physiologicalReaction>
</comment>
<dbReference type="FunFam" id="3.40.47.10:FF:000019">
    <property type="entry name" value="Polyketide synthase type I"/>
    <property type="match status" value="1"/>
</dbReference>
<dbReference type="PANTHER" id="PTHR43775">
    <property type="entry name" value="FATTY ACID SYNTHASE"/>
    <property type="match status" value="1"/>
</dbReference>
<dbReference type="FunFam" id="3.40.50.720:FF:000209">
    <property type="entry name" value="Polyketide synthase Pks12"/>
    <property type="match status" value="1"/>
</dbReference>
<evidence type="ECO:0000256" key="24">
    <source>
        <dbReference type="ARBA" id="ARBA00047451"/>
    </source>
</evidence>
<keyword evidence="4 55" id="KW-0808">Transferase</keyword>
<dbReference type="CDD" id="cd00833">
    <property type="entry name" value="PKS"/>
    <property type="match status" value="1"/>
</dbReference>
<evidence type="ECO:0000256" key="20">
    <source>
        <dbReference type="ARBA" id="ARBA00047300"/>
    </source>
</evidence>
<comment type="function">
    <text evidence="50">Involved in production of the polyketide antibiotic thailandamide.</text>
</comment>
<evidence type="ECO:0000256" key="49">
    <source>
        <dbReference type="ARBA" id="ARBA00049533"/>
    </source>
</evidence>
<evidence type="ECO:0000256" key="4">
    <source>
        <dbReference type="ARBA" id="ARBA00022679"/>
    </source>
</evidence>
<evidence type="ECO:0000313" key="55">
    <source>
        <dbReference type="EMBL" id="QDV72209.1"/>
    </source>
</evidence>
<dbReference type="Gene3D" id="3.40.47.10">
    <property type="match status" value="1"/>
</dbReference>
<comment type="catalytic activity">
    <reaction evidence="20">
        <text>3-oxooctadecanoyl-[ACP] + NADPH + H(+) = (3R)-hydroxyoctadecanoyl-[ACP] + NADP(+)</text>
        <dbReference type="Rhea" id="RHEA:41920"/>
        <dbReference type="Rhea" id="RHEA-COMP:9653"/>
        <dbReference type="Rhea" id="RHEA-COMP:9654"/>
        <dbReference type="ChEBI" id="CHEBI:15378"/>
        <dbReference type="ChEBI" id="CHEBI:57783"/>
        <dbReference type="ChEBI" id="CHEBI:58349"/>
        <dbReference type="ChEBI" id="CHEBI:78487"/>
        <dbReference type="ChEBI" id="CHEBI:78488"/>
    </reaction>
    <physiologicalReaction direction="left-to-right" evidence="20">
        <dbReference type="Rhea" id="RHEA:41921"/>
    </physiologicalReaction>
</comment>
<keyword evidence="7" id="KW-0663">Pyridoxal phosphate</keyword>
<evidence type="ECO:0000256" key="38">
    <source>
        <dbReference type="ARBA" id="ARBA00048691"/>
    </source>
</evidence>
<reference evidence="55 56" key="1">
    <citation type="submission" date="2019-02" db="EMBL/GenBank/DDBJ databases">
        <title>Deep-cultivation of Planctomycetes and their phenomic and genomic characterization uncovers novel biology.</title>
        <authorList>
            <person name="Wiegand S."/>
            <person name="Jogler M."/>
            <person name="Boedeker C."/>
            <person name="Pinto D."/>
            <person name="Vollmers J."/>
            <person name="Rivas-Marin E."/>
            <person name="Kohn T."/>
            <person name="Peeters S.H."/>
            <person name="Heuer A."/>
            <person name="Rast P."/>
            <person name="Oberbeckmann S."/>
            <person name="Bunk B."/>
            <person name="Jeske O."/>
            <person name="Meyerdierks A."/>
            <person name="Storesund J.E."/>
            <person name="Kallscheuer N."/>
            <person name="Luecker S."/>
            <person name="Lage O.M."/>
            <person name="Pohl T."/>
            <person name="Merkel B.J."/>
            <person name="Hornburger P."/>
            <person name="Mueller R.-W."/>
            <person name="Bruemmer F."/>
            <person name="Labrenz M."/>
            <person name="Spormann A.M."/>
            <person name="Op den Camp H."/>
            <person name="Overmann J."/>
            <person name="Amann R."/>
            <person name="Jetten M.S.M."/>
            <person name="Mascher T."/>
            <person name="Medema M.H."/>
            <person name="Devos D.P."/>
            <person name="Kaster A.-K."/>
            <person name="Ovreas L."/>
            <person name="Rohde M."/>
            <person name="Galperin M.Y."/>
            <person name="Jogler C."/>
        </authorList>
    </citation>
    <scope>NUCLEOTIDE SEQUENCE [LARGE SCALE GENOMIC DNA]</scope>
    <source>
        <strain evidence="55 56">Spa11</strain>
    </source>
</reference>
<evidence type="ECO:0000256" key="50">
    <source>
        <dbReference type="ARBA" id="ARBA00054155"/>
    </source>
</evidence>
<comment type="catalytic activity">
    <reaction evidence="14">
        <text>a (3R)-hydroxyacyl-[ACP] = a (2E)-enoyl-[ACP] + H2O</text>
        <dbReference type="Rhea" id="RHEA:13097"/>
        <dbReference type="Rhea" id="RHEA-COMP:9925"/>
        <dbReference type="Rhea" id="RHEA-COMP:9945"/>
        <dbReference type="ChEBI" id="CHEBI:15377"/>
        <dbReference type="ChEBI" id="CHEBI:78784"/>
        <dbReference type="ChEBI" id="CHEBI:78827"/>
        <dbReference type="EC" id="4.2.1.59"/>
    </reaction>
    <physiologicalReaction direction="left-to-right" evidence="14">
        <dbReference type="Rhea" id="RHEA:13098"/>
    </physiologicalReaction>
</comment>
<evidence type="ECO:0000256" key="33">
    <source>
        <dbReference type="ARBA" id="ARBA00048289"/>
    </source>
</evidence>
<dbReference type="PROSITE" id="PS50075">
    <property type="entry name" value="CARRIER"/>
    <property type="match status" value="1"/>
</dbReference>
<dbReference type="InterPro" id="IPR016039">
    <property type="entry name" value="Thiolase-like"/>
</dbReference>
<dbReference type="GO" id="GO:0005886">
    <property type="term" value="C:plasma membrane"/>
    <property type="evidence" value="ECO:0007669"/>
    <property type="project" value="TreeGrafter"/>
</dbReference>
<comment type="catalytic activity">
    <reaction evidence="18">
        <text>(3R)-hydroxybutanoyl-[ACP] = (2E)-butenoyl-[ACP] + H2O</text>
        <dbReference type="Rhea" id="RHEA:41808"/>
        <dbReference type="Rhea" id="RHEA-COMP:9626"/>
        <dbReference type="Rhea" id="RHEA-COMP:9627"/>
        <dbReference type="ChEBI" id="CHEBI:15377"/>
        <dbReference type="ChEBI" id="CHEBI:78451"/>
        <dbReference type="ChEBI" id="CHEBI:78453"/>
    </reaction>
    <physiologicalReaction direction="left-to-right" evidence="18">
        <dbReference type="Rhea" id="RHEA:41809"/>
    </physiologicalReaction>
</comment>
<dbReference type="SMART" id="SM00826">
    <property type="entry name" value="PKS_DH"/>
    <property type="match status" value="1"/>
</dbReference>
<feature type="region of interest" description="N-terminal hotdog fold" evidence="51">
    <location>
        <begin position="953"/>
        <end position="1080"/>
    </location>
</feature>
<evidence type="ECO:0000256" key="18">
    <source>
        <dbReference type="ARBA" id="ARBA00023402"/>
    </source>
</evidence>
<comment type="catalytic activity">
    <reaction evidence="22">
        <text>a (3R)-hydroxyacyl-[ACP] + NADP(+) = a 3-oxoacyl-[ACP] + NADPH + H(+)</text>
        <dbReference type="Rhea" id="RHEA:17397"/>
        <dbReference type="Rhea" id="RHEA-COMP:9916"/>
        <dbReference type="Rhea" id="RHEA-COMP:9945"/>
        <dbReference type="ChEBI" id="CHEBI:15378"/>
        <dbReference type="ChEBI" id="CHEBI:57783"/>
        <dbReference type="ChEBI" id="CHEBI:58349"/>
        <dbReference type="ChEBI" id="CHEBI:78776"/>
        <dbReference type="ChEBI" id="CHEBI:78827"/>
        <dbReference type="EC" id="1.1.1.100"/>
    </reaction>
    <physiologicalReaction direction="right-to-left" evidence="22">
        <dbReference type="Rhea" id="RHEA:17399"/>
    </physiologicalReaction>
</comment>
<evidence type="ECO:0000256" key="43">
    <source>
        <dbReference type="ARBA" id="ARBA00049171"/>
    </source>
</evidence>
<dbReference type="SUPFAM" id="SSF52151">
    <property type="entry name" value="FabD/lysophospholipase-like"/>
    <property type="match status" value="1"/>
</dbReference>
<dbReference type="InterPro" id="IPR009081">
    <property type="entry name" value="PP-bd_ACP"/>
</dbReference>
<comment type="catalytic activity">
    <reaction evidence="40">
        <text>3-oxotetradecanoyl-[ACP] + NADPH + H(+) = (3R)-hydroxytetradecanoyl-[ACP] + NADP(+)</text>
        <dbReference type="Rhea" id="RHEA:41888"/>
        <dbReference type="Rhea" id="RHEA-COMP:9645"/>
        <dbReference type="Rhea" id="RHEA-COMP:9646"/>
        <dbReference type="ChEBI" id="CHEBI:15378"/>
        <dbReference type="ChEBI" id="CHEBI:57783"/>
        <dbReference type="ChEBI" id="CHEBI:58349"/>
        <dbReference type="ChEBI" id="CHEBI:78473"/>
        <dbReference type="ChEBI" id="CHEBI:78474"/>
    </reaction>
    <physiologicalReaction direction="left-to-right" evidence="40">
        <dbReference type="Rhea" id="RHEA:41889"/>
    </physiologicalReaction>
</comment>
<comment type="function">
    <text evidence="19">Fatty acid synthetase is a multifunctional enzyme that catalyzes the de novo biosynthesis of long-chain saturated fatty acids starting from acetyl-CoA and malonyl-CoA in the presence of NADPH. This multifunctional protein contains 7 catalytic activities and a site for the binding of the prosthetic group 4'-phosphopantetheine of the acyl carrier protein ([ACP]) domain.</text>
</comment>
<evidence type="ECO:0000256" key="39">
    <source>
        <dbReference type="ARBA" id="ARBA00048704"/>
    </source>
</evidence>
<comment type="catalytic activity">
    <reaction evidence="24">
        <text>tetradecanoyl-[ACP] + malonyl-[ACP] + H(+) = 3-oxohexadecanoyl-[ACP] + holo-[ACP] + CO2</text>
        <dbReference type="Rhea" id="RHEA:41900"/>
        <dbReference type="Rhea" id="RHEA-COMP:9623"/>
        <dbReference type="Rhea" id="RHEA-COMP:9648"/>
        <dbReference type="Rhea" id="RHEA-COMP:9649"/>
        <dbReference type="Rhea" id="RHEA-COMP:9685"/>
        <dbReference type="ChEBI" id="CHEBI:15378"/>
        <dbReference type="ChEBI" id="CHEBI:16526"/>
        <dbReference type="ChEBI" id="CHEBI:64479"/>
        <dbReference type="ChEBI" id="CHEBI:78449"/>
        <dbReference type="ChEBI" id="CHEBI:78477"/>
        <dbReference type="ChEBI" id="CHEBI:78478"/>
    </reaction>
    <physiologicalReaction direction="left-to-right" evidence="24">
        <dbReference type="Rhea" id="RHEA:41901"/>
    </physiologicalReaction>
</comment>
<evidence type="ECO:0000259" key="52">
    <source>
        <dbReference type="PROSITE" id="PS50075"/>
    </source>
</evidence>
<keyword evidence="9 55" id="KW-0012">Acyltransferase</keyword>
<dbReference type="PROSITE" id="PS52019">
    <property type="entry name" value="PKS_MFAS_DH"/>
    <property type="match status" value="1"/>
</dbReference>
<comment type="catalytic activity">
    <reaction evidence="37">
        <text>a 2,3-saturated acyl-[ACP] + NADP(+) = a (2E)-enoyl-[ACP] + NADPH + H(+)</text>
        <dbReference type="Rhea" id="RHEA:22564"/>
        <dbReference type="Rhea" id="RHEA-COMP:9925"/>
        <dbReference type="Rhea" id="RHEA-COMP:9926"/>
        <dbReference type="ChEBI" id="CHEBI:15378"/>
        <dbReference type="ChEBI" id="CHEBI:57783"/>
        <dbReference type="ChEBI" id="CHEBI:58349"/>
        <dbReference type="ChEBI" id="CHEBI:78784"/>
        <dbReference type="ChEBI" id="CHEBI:78785"/>
        <dbReference type="EC" id="1.3.1.39"/>
    </reaction>
    <physiologicalReaction direction="right-to-left" evidence="37">
        <dbReference type="Rhea" id="RHEA:22566"/>
    </physiologicalReaction>
</comment>
<dbReference type="Pfam" id="PF00107">
    <property type="entry name" value="ADH_zinc_N"/>
    <property type="match status" value="1"/>
</dbReference>
<dbReference type="Pfam" id="PF00975">
    <property type="entry name" value="Thioesterase"/>
    <property type="match status" value="1"/>
</dbReference>
<name>A0A518K355_9BACT</name>
<dbReference type="Pfam" id="PF22621">
    <property type="entry name" value="CurL-like_PKS_C"/>
    <property type="match status" value="1"/>
</dbReference>
<evidence type="ECO:0000256" key="13">
    <source>
        <dbReference type="ARBA" id="ARBA00023388"/>
    </source>
</evidence>
<comment type="catalytic activity">
    <reaction evidence="48">
        <text>(2E)-decenoyl-[ACP] + NADPH + H(+) = decanoyl-[ACP] + NADP(+)</text>
        <dbReference type="Rhea" id="RHEA:41864"/>
        <dbReference type="Rhea" id="RHEA-COMP:9639"/>
        <dbReference type="Rhea" id="RHEA-COMP:9640"/>
        <dbReference type="ChEBI" id="CHEBI:15378"/>
        <dbReference type="ChEBI" id="CHEBI:57783"/>
        <dbReference type="ChEBI" id="CHEBI:58349"/>
        <dbReference type="ChEBI" id="CHEBI:78467"/>
        <dbReference type="ChEBI" id="CHEBI:78468"/>
    </reaction>
    <physiologicalReaction direction="left-to-right" evidence="48">
        <dbReference type="Rhea" id="RHEA:41865"/>
    </physiologicalReaction>
</comment>
<keyword evidence="8" id="KW-0511">Multifunctional enzyme</keyword>
<comment type="catalytic activity">
    <reaction evidence="11">
        <text>(3R)-hydroxydodecanoyl-[ACP] = (2E)-dodecenoyl-[ACP] + H2O</text>
        <dbReference type="Rhea" id="RHEA:41876"/>
        <dbReference type="Rhea" id="RHEA-COMP:9642"/>
        <dbReference type="Rhea" id="RHEA-COMP:9643"/>
        <dbReference type="ChEBI" id="CHEBI:15377"/>
        <dbReference type="ChEBI" id="CHEBI:78470"/>
        <dbReference type="ChEBI" id="CHEBI:78472"/>
    </reaction>
    <physiologicalReaction direction="left-to-right" evidence="11">
        <dbReference type="Rhea" id="RHEA:41877"/>
    </physiologicalReaction>
</comment>
<comment type="catalytic activity">
    <reaction evidence="47">
        <text>butanoyl-[ACP] + malonyl-[ACP] + H(+) = 3-oxohexanoyl-[ACP] + holo-[ACP] + CO2</text>
        <dbReference type="Rhea" id="RHEA:41820"/>
        <dbReference type="Rhea" id="RHEA-COMP:9623"/>
        <dbReference type="Rhea" id="RHEA-COMP:9628"/>
        <dbReference type="Rhea" id="RHEA-COMP:9629"/>
        <dbReference type="Rhea" id="RHEA-COMP:9685"/>
        <dbReference type="ChEBI" id="CHEBI:15378"/>
        <dbReference type="ChEBI" id="CHEBI:16526"/>
        <dbReference type="ChEBI" id="CHEBI:64479"/>
        <dbReference type="ChEBI" id="CHEBI:78449"/>
        <dbReference type="ChEBI" id="CHEBI:78454"/>
        <dbReference type="ChEBI" id="CHEBI:78456"/>
    </reaction>
    <physiologicalReaction direction="left-to-right" evidence="47">
        <dbReference type="Rhea" id="RHEA:41821"/>
    </physiologicalReaction>
</comment>
<evidence type="ECO:0000256" key="17">
    <source>
        <dbReference type="ARBA" id="ARBA00023401"/>
    </source>
</evidence>
<dbReference type="SUPFAM" id="SSF47336">
    <property type="entry name" value="ACP-like"/>
    <property type="match status" value="1"/>
</dbReference>
<keyword evidence="2" id="KW-0596">Phosphopantetheine</keyword>
<dbReference type="GO" id="GO:0004315">
    <property type="term" value="F:3-oxoacyl-[acyl-carrier-protein] synthase activity"/>
    <property type="evidence" value="ECO:0007669"/>
    <property type="project" value="UniProtKB-EC"/>
</dbReference>
<dbReference type="InterPro" id="IPR036291">
    <property type="entry name" value="NAD(P)-bd_dom_sf"/>
</dbReference>
<dbReference type="Gene3D" id="3.40.366.10">
    <property type="entry name" value="Malonyl-Coenzyme A Acyl Carrier Protein, domain 2"/>
    <property type="match status" value="1"/>
</dbReference>
<evidence type="ECO:0000256" key="51">
    <source>
        <dbReference type="PROSITE-ProRule" id="PRU01363"/>
    </source>
</evidence>
<dbReference type="Gene3D" id="3.30.70.3290">
    <property type="match status" value="1"/>
</dbReference>
<evidence type="ECO:0000256" key="19">
    <source>
        <dbReference type="ARBA" id="ARBA00023442"/>
    </source>
</evidence>
<comment type="catalytic activity">
    <reaction evidence="13">
        <text>(3R)-hydroxydecanoyl-[ACP] = (2E)-decenoyl-[ACP] + H2O</text>
        <dbReference type="Rhea" id="RHEA:41860"/>
        <dbReference type="Rhea" id="RHEA-COMP:9638"/>
        <dbReference type="Rhea" id="RHEA-COMP:9639"/>
        <dbReference type="ChEBI" id="CHEBI:15377"/>
        <dbReference type="ChEBI" id="CHEBI:78466"/>
        <dbReference type="ChEBI" id="CHEBI:78467"/>
    </reaction>
    <physiologicalReaction direction="left-to-right" evidence="13">
        <dbReference type="Rhea" id="RHEA:41861"/>
    </physiologicalReaction>
</comment>
<proteinExistence type="predicted"/>
<dbReference type="EMBL" id="CP036349">
    <property type="protein sequence ID" value="QDV72209.1"/>
    <property type="molecule type" value="Genomic_DNA"/>
</dbReference>
<evidence type="ECO:0000256" key="25">
    <source>
        <dbReference type="ARBA" id="ARBA00047500"/>
    </source>
</evidence>
<feature type="domain" description="Ketosynthase family 3 (KS3)" evidence="53">
    <location>
        <begin position="52"/>
        <end position="482"/>
    </location>
</feature>
<gene>
    <name evidence="55" type="primary">ppsC</name>
    <name evidence="55" type="ORF">Spa11_03810</name>
</gene>
<evidence type="ECO:0000256" key="1">
    <source>
        <dbReference type="ARBA" id="ARBA00005189"/>
    </source>
</evidence>
<dbReference type="InterPro" id="IPR013154">
    <property type="entry name" value="ADH-like_N"/>
</dbReference>
<evidence type="ECO:0000256" key="14">
    <source>
        <dbReference type="ARBA" id="ARBA00023394"/>
    </source>
</evidence>
<dbReference type="InterPro" id="IPR020806">
    <property type="entry name" value="PKS_PP-bd"/>
</dbReference>
<dbReference type="InterPro" id="IPR016035">
    <property type="entry name" value="Acyl_Trfase/lysoPLipase"/>
</dbReference>
<evidence type="ECO:0000256" key="45">
    <source>
        <dbReference type="ARBA" id="ARBA00049414"/>
    </source>
</evidence>
<dbReference type="GO" id="GO:0016297">
    <property type="term" value="F:fatty acyl-[ACP] hydrolase activity"/>
    <property type="evidence" value="ECO:0007669"/>
    <property type="project" value="UniProtKB-EC"/>
</dbReference>
<comment type="catalytic activity">
    <reaction evidence="10">
        <text>(3R)-hydroxyoctanoyl-[ACP] = (2E)-octenoyl-[ACP] + H2O</text>
        <dbReference type="Rhea" id="RHEA:41844"/>
        <dbReference type="Rhea" id="RHEA-COMP:9634"/>
        <dbReference type="Rhea" id="RHEA-COMP:9635"/>
        <dbReference type="ChEBI" id="CHEBI:15377"/>
        <dbReference type="ChEBI" id="CHEBI:78461"/>
        <dbReference type="ChEBI" id="CHEBI:78462"/>
    </reaction>
    <physiologicalReaction direction="left-to-right" evidence="10">
        <dbReference type="Rhea" id="RHEA:41845"/>
    </physiologicalReaction>
</comment>
<evidence type="ECO:0000256" key="2">
    <source>
        <dbReference type="ARBA" id="ARBA00022450"/>
    </source>
</evidence>
<dbReference type="InterPro" id="IPR013968">
    <property type="entry name" value="PKS_KR"/>
</dbReference>
<evidence type="ECO:0000256" key="27">
    <source>
        <dbReference type="ARBA" id="ARBA00047810"/>
    </source>
</evidence>
<dbReference type="Pfam" id="PF08659">
    <property type="entry name" value="KR"/>
    <property type="match status" value="1"/>
</dbReference>
<dbReference type="Pfam" id="PF08240">
    <property type="entry name" value="ADH_N"/>
    <property type="match status" value="1"/>
</dbReference>
<dbReference type="GO" id="GO:0141148">
    <property type="term" value="F:enoyl-[acyl-carrier-protein] reductase (NADPH) activity"/>
    <property type="evidence" value="ECO:0007669"/>
    <property type="project" value="UniProtKB-EC"/>
</dbReference>
<evidence type="ECO:0000256" key="10">
    <source>
        <dbReference type="ARBA" id="ARBA00023332"/>
    </source>
</evidence>
<evidence type="ECO:0000256" key="42">
    <source>
        <dbReference type="ARBA" id="ARBA00049109"/>
    </source>
</evidence>
<comment type="catalytic activity">
    <reaction evidence="46">
        <text>3-oxooctanoyl-[ACP] + NADPH + H(+) = (3R)-hydroxyoctanoyl-[ACP] + NADP(+)</text>
        <dbReference type="Rhea" id="RHEA:41840"/>
        <dbReference type="Rhea" id="RHEA-COMP:9633"/>
        <dbReference type="Rhea" id="RHEA-COMP:9634"/>
        <dbReference type="ChEBI" id="CHEBI:15378"/>
        <dbReference type="ChEBI" id="CHEBI:57783"/>
        <dbReference type="ChEBI" id="CHEBI:58349"/>
        <dbReference type="ChEBI" id="CHEBI:78460"/>
        <dbReference type="ChEBI" id="CHEBI:78461"/>
    </reaction>
    <physiologicalReaction direction="left-to-right" evidence="46">
        <dbReference type="Rhea" id="RHEA:41841"/>
    </physiologicalReaction>
</comment>
<dbReference type="SMART" id="SM00823">
    <property type="entry name" value="PKS_PP"/>
    <property type="match status" value="1"/>
</dbReference>
<dbReference type="InterPro" id="IPR020802">
    <property type="entry name" value="TesA-like"/>
</dbReference>
<dbReference type="InterPro" id="IPR049900">
    <property type="entry name" value="PKS_mFAS_DH"/>
</dbReference>
<comment type="catalytic activity">
    <reaction evidence="35">
        <text>a fatty acyl-[ACP] + malonyl-[ACP] + H(+) = a 3-oxoacyl-[ACP] + holo-[ACP] + CO2</text>
        <dbReference type="Rhea" id="RHEA:22836"/>
        <dbReference type="Rhea" id="RHEA-COMP:9623"/>
        <dbReference type="Rhea" id="RHEA-COMP:9685"/>
        <dbReference type="Rhea" id="RHEA-COMP:9916"/>
        <dbReference type="Rhea" id="RHEA-COMP:14125"/>
        <dbReference type="ChEBI" id="CHEBI:15378"/>
        <dbReference type="ChEBI" id="CHEBI:16526"/>
        <dbReference type="ChEBI" id="CHEBI:64479"/>
        <dbReference type="ChEBI" id="CHEBI:78449"/>
        <dbReference type="ChEBI" id="CHEBI:78776"/>
        <dbReference type="ChEBI" id="CHEBI:138651"/>
        <dbReference type="EC" id="2.3.1.41"/>
    </reaction>
    <physiologicalReaction direction="left-to-right" evidence="35">
        <dbReference type="Rhea" id="RHEA:22837"/>
    </physiologicalReaction>
</comment>
<feature type="domain" description="PKS/mFAS DH" evidence="54">
    <location>
        <begin position="953"/>
        <end position="1251"/>
    </location>
</feature>
<evidence type="ECO:0000256" key="6">
    <source>
        <dbReference type="ARBA" id="ARBA00022857"/>
    </source>
</evidence>
<comment type="catalytic activity">
    <reaction evidence="30">
        <text>acetyl-[ACP] + malonyl-[ACP] + H(+) = 3-oxobutanoyl-[ACP] + holo-[ACP] + CO2</text>
        <dbReference type="Rhea" id="RHEA:41800"/>
        <dbReference type="Rhea" id="RHEA-COMP:9621"/>
        <dbReference type="Rhea" id="RHEA-COMP:9623"/>
        <dbReference type="Rhea" id="RHEA-COMP:9625"/>
        <dbReference type="Rhea" id="RHEA-COMP:9685"/>
        <dbReference type="ChEBI" id="CHEBI:15378"/>
        <dbReference type="ChEBI" id="CHEBI:16526"/>
        <dbReference type="ChEBI" id="CHEBI:64479"/>
        <dbReference type="ChEBI" id="CHEBI:78446"/>
        <dbReference type="ChEBI" id="CHEBI:78449"/>
        <dbReference type="ChEBI" id="CHEBI:78450"/>
    </reaction>
    <physiologicalReaction direction="left-to-right" evidence="30">
        <dbReference type="Rhea" id="RHEA:41801"/>
    </physiologicalReaction>
</comment>
<dbReference type="Pfam" id="PF00698">
    <property type="entry name" value="Acyl_transf_1"/>
    <property type="match status" value="1"/>
</dbReference>
<evidence type="ECO:0000256" key="35">
    <source>
        <dbReference type="ARBA" id="ARBA00048506"/>
    </source>
</evidence>
<comment type="catalytic activity">
    <reaction evidence="36">
        <text>3-oxohexanoyl-[ACP] + NADPH + H(+) = (3R)-hydroxyhexanoyl-[ACP] + NADP(+)</text>
        <dbReference type="Rhea" id="RHEA:41824"/>
        <dbReference type="Rhea" id="RHEA-COMP:9629"/>
        <dbReference type="Rhea" id="RHEA-COMP:9630"/>
        <dbReference type="ChEBI" id="CHEBI:15378"/>
        <dbReference type="ChEBI" id="CHEBI:57783"/>
        <dbReference type="ChEBI" id="CHEBI:58349"/>
        <dbReference type="ChEBI" id="CHEBI:78456"/>
        <dbReference type="ChEBI" id="CHEBI:78457"/>
    </reaction>
    <physiologicalReaction direction="left-to-right" evidence="36">
        <dbReference type="Rhea" id="RHEA:41825"/>
    </physiologicalReaction>
</comment>
<keyword evidence="5" id="KW-0702">S-nitrosylation</keyword>
<comment type="catalytic activity">
    <reaction evidence="44">
        <text>3-oxododecanoyl-[ACP] + NADPH + H(+) = (3R)-hydroxydodecanoyl-[ACP] + NADP(+)</text>
        <dbReference type="Rhea" id="RHEA:41872"/>
        <dbReference type="Rhea" id="RHEA-COMP:9641"/>
        <dbReference type="Rhea" id="RHEA-COMP:9642"/>
        <dbReference type="ChEBI" id="CHEBI:15378"/>
        <dbReference type="ChEBI" id="CHEBI:57783"/>
        <dbReference type="ChEBI" id="CHEBI:58349"/>
        <dbReference type="ChEBI" id="CHEBI:78469"/>
        <dbReference type="ChEBI" id="CHEBI:78470"/>
    </reaction>
    <physiologicalReaction direction="left-to-right" evidence="44">
        <dbReference type="Rhea" id="RHEA:41873"/>
    </physiologicalReaction>
</comment>
<dbReference type="Gene3D" id="3.90.180.10">
    <property type="entry name" value="Medium-chain alcohol dehydrogenases, catalytic domain"/>
    <property type="match status" value="1"/>
</dbReference>
<dbReference type="InterPro" id="IPR001227">
    <property type="entry name" value="Ac_transferase_dom_sf"/>
</dbReference>
<evidence type="ECO:0000256" key="37">
    <source>
        <dbReference type="ARBA" id="ARBA00048650"/>
    </source>
</evidence>
<feature type="active site" description="Proton acceptor; for dehydratase activity" evidence="51">
    <location>
        <position position="984"/>
    </location>
</feature>
<dbReference type="InterPro" id="IPR020807">
    <property type="entry name" value="PKS_DH"/>
</dbReference>
<dbReference type="InterPro" id="IPR018201">
    <property type="entry name" value="Ketoacyl_synth_AS"/>
</dbReference>
<comment type="pathway">
    <text evidence="1">Lipid metabolism.</text>
</comment>
<comment type="catalytic activity">
    <reaction evidence="27">
        <text>(2E)-hexadecenoyl-[ACP] + NADPH + H(+) = hexadecanoyl-[ACP] + NADP(+)</text>
        <dbReference type="Rhea" id="RHEA:41912"/>
        <dbReference type="Rhea" id="RHEA-COMP:9651"/>
        <dbReference type="Rhea" id="RHEA-COMP:9652"/>
        <dbReference type="ChEBI" id="CHEBI:15378"/>
        <dbReference type="ChEBI" id="CHEBI:57783"/>
        <dbReference type="ChEBI" id="CHEBI:58349"/>
        <dbReference type="ChEBI" id="CHEBI:78481"/>
        <dbReference type="ChEBI" id="CHEBI:78483"/>
    </reaction>
    <physiologicalReaction direction="left-to-right" evidence="27">
        <dbReference type="Rhea" id="RHEA:41913"/>
    </physiologicalReaction>
</comment>
<evidence type="ECO:0000256" key="3">
    <source>
        <dbReference type="ARBA" id="ARBA00022553"/>
    </source>
</evidence>
<dbReference type="InterPro" id="IPR020843">
    <property type="entry name" value="ER"/>
</dbReference>
<evidence type="ECO:0000256" key="12">
    <source>
        <dbReference type="ARBA" id="ARBA00023373"/>
    </source>
</evidence>
<dbReference type="InterPro" id="IPR057326">
    <property type="entry name" value="KR_dom"/>
</dbReference>
<comment type="catalytic activity">
    <reaction evidence="34">
        <text>(2E)-octenoyl-[ACP] + NADPH + H(+) = octanoyl-[ACP] + NADP(+)</text>
        <dbReference type="Rhea" id="RHEA:41848"/>
        <dbReference type="Rhea" id="RHEA-COMP:9635"/>
        <dbReference type="Rhea" id="RHEA-COMP:9636"/>
        <dbReference type="ChEBI" id="CHEBI:15378"/>
        <dbReference type="ChEBI" id="CHEBI:57783"/>
        <dbReference type="ChEBI" id="CHEBI:58349"/>
        <dbReference type="ChEBI" id="CHEBI:78462"/>
        <dbReference type="ChEBI" id="CHEBI:78463"/>
    </reaction>
    <physiologicalReaction direction="left-to-right" evidence="34">
        <dbReference type="Rhea" id="RHEA:41849"/>
    </physiologicalReaction>
</comment>
<evidence type="ECO:0000256" key="44">
    <source>
        <dbReference type="ARBA" id="ARBA00049263"/>
    </source>
</evidence>
<dbReference type="InterPro" id="IPR049551">
    <property type="entry name" value="PKS_DH_C"/>
</dbReference>
<comment type="catalytic activity">
    <reaction evidence="31">
        <text>hexadecanoyl-[ACP] + malonyl-[ACP] + H(+) = 3-oxooctadecanoyl-[ACP] + holo-[ACP] + CO2</text>
        <dbReference type="Rhea" id="RHEA:41916"/>
        <dbReference type="Rhea" id="RHEA-COMP:9623"/>
        <dbReference type="Rhea" id="RHEA-COMP:9652"/>
        <dbReference type="Rhea" id="RHEA-COMP:9653"/>
        <dbReference type="Rhea" id="RHEA-COMP:9685"/>
        <dbReference type="ChEBI" id="CHEBI:15378"/>
        <dbReference type="ChEBI" id="CHEBI:16526"/>
        <dbReference type="ChEBI" id="CHEBI:64479"/>
        <dbReference type="ChEBI" id="CHEBI:78449"/>
        <dbReference type="ChEBI" id="CHEBI:78483"/>
        <dbReference type="ChEBI" id="CHEBI:78487"/>
    </reaction>
    <physiologicalReaction direction="left-to-right" evidence="31">
        <dbReference type="Rhea" id="RHEA:41917"/>
    </physiologicalReaction>
</comment>
<dbReference type="InterPro" id="IPR001031">
    <property type="entry name" value="Thioesterase"/>
</dbReference>
<dbReference type="KEGG" id="bmei:Spa11_03810"/>
<dbReference type="SUPFAM" id="SSF55048">
    <property type="entry name" value="Probable ACP-binding domain of malonyl-CoA ACP transacylase"/>
    <property type="match status" value="1"/>
</dbReference>
<evidence type="ECO:0000256" key="26">
    <source>
        <dbReference type="ARBA" id="ARBA00047578"/>
    </source>
</evidence>
<evidence type="ECO:0000256" key="11">
    <source>
        <dbReference type="ARBA" id="ARBA00023351"/>
    </source>
</evidence>
<feature type="domain" description="Carrier" evidence="52">
    <location>
        <begin position="2128"/>
        <end position="2205"/>
    </location>
</feature>
<comment type="catalytic activity">
    <reaction evidence="26">
        <text>dodecanoyl-[ACP] + malonyl-[ACP] + H(+) = 3-oxotetradecanoyl-[ACP] + holo-[ACP] + CO2</text>
        <dbReference type="Rhea" id="RHEA:41884"/>
        <dbReference type="Rhea" id="RHEA-COMP:9623"/>
        <dbReference type="Rhea" id="RHEA-COMP:9644"/>
        <dbReference type="Rhea" id="RHEA-COMP:9645"/>
        <dbReference type="Rhea" id="RHEA-COMP:9685"/>
        <dbReference type="ChEBI" id="CHEBI:15378"/>
        <dbReference type="ChEBI" id="CHEBI:16526"/>
        <dbReference type="ChEBI" id="CHEBI:64479"/>
        <dbReference type="ChEBI" id="CHEBI:65264"/>
        <dbReference type="ChEBI" id="CHEBI:78449"/>
        <dbReference type="ChEBI" id="CHEBI:78473"/>
    </reaction>
    <physiologicalReaction direction="left-to-right" evidence="26">
        <dbReference type="Rhea" id="RHEA:41885"/>
    </physiologicalReaction>
</comment>
<dbReference type="InterPro" id="IPR020841">
    <property type="entry name" value="PKS_Beta-ketoAc_synthase_dom"/>
</dbReference>
<comment type="catalytic activity">
    <reaction evidence="29">
        <text>3-oxobutanoyl-[ACP] + NADPH + H(+) = (3R)-hydroxybutanoyl-[ACP] + NADP(+)</text>
        <dbReference type="Rhea" id="RHEA:41804"/>
        <dbReference type="Rhea" id="RHEA-COMP:9625"/>
        <dbReference type="Rhea" id="RHEA-COMP:9626"/>
        <dbReference type="ChEBI" id="CHEBI:15378"/>
        <dbReference type="ChEBI" id="CHEBI:57783"/>
        <dbReference type="ChEBI" id="CHEBI:58349"/>
        <dbReference type="ChEBI" id="CHEBI:78450"/>
        <dbReference type="ChEBI" id="CHEBI:78451"/>
    </reaction>
    <physiologicalReaction direction="left-to-right" evidence="29">
        <dbReference type="Rhea" id="RHEA:41805"/>
    </physiologicalReaction>
</comment>
<evidence type="ECO:0000256" key="23">
    <source>
        <dbReference type="ARBA" id="ARBA00047440"/>
    </source>
</evidence>
<dbReference type="InterPro" id="IPR042104">
    <property type="entry name" value="PKS_dehydratase_sf"/>
</dbReference>
<dbReference type="InterPro" id="IPR029058">
    <property type="entry name" value="AB_hydrolase_fold"/>
</dbReference>
<evidence type="ECO:0000256" key="31">
    <source>
        <dbReference type="ARBA" id="ARBA00048051"/>
    </source>
</evidence>
<dbReference type="InterPro" id="IPR013149">
    <property type="entry name" value="ADH-like_C"/>
</dbReference>
<dbReference type="GO" id="GO:0006633">
    <property type="term" value="P:fatty acid biosynthetic process"/>
    <property type="evidence" value="ECO:0007669"/>
    <property type="project" value="InterPro"/>
</dbReference>
<dbReference type="GO" id="GO:0019171">
    <property type="term" value="F:(3R)-hydroxyacyl-[acyl-carrier-protein] dehydratase activity"/>
    <property type="evidence" value="ECO:0007669"/>
    <property type="project" value="UniProtKB-EC"/>
</dbReference>
<dbReference type="Gene3D" id="3.40.50.1820">
    <property type="entry name" value="alpha/beta hydrolase"/>
    <property type="match status" value="1"/>
</dbReference>
<dbReference type="SMART" id="SM00824">
    <property type="entry name" value="PKS_TE"/>
    <property type="match status" value="1"/>
</dbReference>
<dbReference type="InterPro" id="IPR050091">
    <property type="entry name" value="PKS_NRPS_Biosynth_Enz"/>
</dbReference>
<comment type="catalytic activity">
    <reaction evidence="43">
        <text>(2E)-tetradecenoyl-[ACP] + NADPH + H(+) = tetradecanoyl-[ACP] + NADP(+)</text>
        <dbReference type="Rhea" id="RHEA:41896"/>
        <dbReference type="Rhea" id="RHEA-COMP:9647"/>
        <dbReference type="Rhea" id="RHEA-COMP:9648"/>
        <dbReference type="ChEBI" id="CHEBI:15378"/>
        <dbReference type="ChEBI" id="CHEBI:57783"/>
        <dbReference type="ChEBI" id="CHEBI:58349"/>
        <dbReference type="ChEBI" id="CHEBI:78475"/>
        <dbReference type="ChEBI" id="CHEBI:78477"/>
    </reaction>
    <physiologicalReaction direction="left-to-right" evidence="43">
        <dbReference type="Rhea" id="RHEA:41897"/>
    </physiologicalReaction>
</comment>
<evidence type="ECO:0000259" key="53">
    <source>
        <dbReference type="PROSITE" id="PS52004"/>
    </source>
</evidence>
<evidence type="ECO:0000256" key="7">
    <source>
        <dbReference type="ARBA" id="ARBA00022898"/>
    </source>
</evidence>
<dbReference type="PROSITE" id="PS52004">
    <property type="entry name" value="KS3_2"/>
    <property type="match status" value="1"/>
</dbReference>
<evidence type="ECO:0000313" key="56">
    <source>
        <dbReference type="Proteomes" id="UP000316426"/>
    </source>
</evidence>
<evidence type="ECO:0000259" key="54">
    <source>
        <dbReference type="PROSITE" id="PS52019"/>
    </source>
</evidence>
<dbReference type="Gene3D" id="3.10.129.110">
    <property type="entry name" value="Polyketide synthase dehydratase"/>
    <property type="match status" value="1"/>
</dbReference>
<evidence type="ECO:0000256" key="8">
    <source>
        <dbReference type="ARBA" id="ARBA00023268"/>
    </source>
</evidence>
<evidence type="ECO:0000256" key="16">
    <source>
        <dbReference type="ARBA" id="ARBA00023399"/>
    </source>
</evidence>
<evidence type="ECO:0000256" key="15">
    <source>
        <dbReference type="ARBA" id="ARBA00023398"/>
    </source>
</evidence>
<sequence>MADLDRLAKLSPEQRTRLQERLVSRAASKLRAAARTGAAASNAPPPRLTEPGAPVAIVGMACRFGGAPNLDAYWRLIRDGIEGVVEVPADRWRVDDYYNAEGGPGKTITRRGAFVEGIDQFEPTFFGVTPREASRMDPQQRMLLEVAWEAMENAGCPADRLAGTATGVYVGVGGTDYKSVPIHTAEYFQLIDAHVGTGNALSIASNRVSYALDLRGPSMSVDTACSSSSLAIHLAVESLRRGECSSALAGGVNAIITPETTIAFSQAHMLSPEGRCRSYDAGAGGYVRGEGCAMVLLKRLDDAQRDGDQVLGVILGSAVNQDGRTPGISAPSVTQQEACLQSALADAGLQPDDVDYIEGHGTGTPLGDPIELQALAHVFRKKDADQQPLWVTSVKSNIGHTETVSGAAGLIKTVLLMQHEVVPPQLHLERLNPHAHLEGSRVTPLTERQQWPSQQANGGRRRVAGVSSFGFGGTNTHLVIGEAPLPVAIEPRPERTAHVLKLAAKTPDRIPEQAARLAAWLRSDVGGDATVADVAFTHTTGRCDFQHRVAVVADSTQTLLTRLDNIAAGDMADDALVARDKPGVAWLFTGQGAQRVGMGRGLYETEPVFRRIIDRCDAALADVLPAPLVEVLYGGEDDARIHQTLYTQPALFAVECGLAALWKSWGVEPDVLLGHSIGEYAAAVTAGVMRLEDAAKLVGERARLMQSAPGDGGMAVVFADEATVAPVLVSREARLAIAAVNGPQNTVLSGDIVELEAALTDLRGQGVDAKRLVVSHAFHSPLMDSVLDEFERFAAQFEYAPPLVPIASNVTGQLLTDATQPEDWPRYWRDHLRGTVRFADGVAAAAKTRATHWIEIGPAPVLAGMAAKGEASFADRPRWLPSLRPSTDDVRTIAEALAAHWAGGGVVNWRNVWRGREAKRLPLPNYPWKRERFWYDNLHPRGGAIAQAASDASPVLGGRVPVAAGGELFEAPLDAKTPAWLVDHQVRGSIVAPAAMFVEQALAAAAEIAHDKAAPLRIDGLAVWHALVAPSEGRLRLQTSVARAASGRRRVTMHSAPSDEPTPRFVEHAEATILEVIKDSPQAPHERDGFDKRVVESLDRASFYQQIASRGLEYGQAFRVLDDIKRSSYDATATLLPSKAVAAELSRYRLHPAIGDALLQTIAGTLPLETDGSSSPYTYLPVRIESVRLHRPIEKGEPLSSYAIRRQPAPDASEPSPELVEADAFLLDGGGKPIASLLGVRVQRLAGSAGEVAKASEPADWLYQIEWRPAPLDESAESPWPAGPTIVFADADSGGMGVGDKLVDLVEARGGACVVVRPGATFTMRVEDGGPTPRTTVTIDPADASHYERLIGLVAANPSGKPVALVHAWSLDASNWEAAESLGVGGAMRLVQQLARRGLATQRGVLFVTRGAQSVGSEGDAFQAATVGLGRVAMMEHPELGVRLVDLDAAAGGDELLAELTLADKAENQAAWRAGQRHTARLAKAGALADKVREARDEGTPPPDAPSWRLEVKRAGSFDALTYKPTPRIAPDAGQVELEVHATGLNFSDVLKALGLYPGLKPGEVPLGIEASGVVTAVGEGVEHLQVGDEAIGVLPHAFGSHATTRAYAVVRKPAGVTHEEAATIPIVFLTAHHALVRLAQLERGERVLIHAGAGGVGLAAIQIAQHVGAEIFATAGSDEKRELLRSLGVKHVMDSRSLDFVHEVREATGGEGVDVVLNSLPGEAIDASLGLLRAYGRFCEIGKIDIYQDRKLGLLPFQDNLSYFAIDLDRLFRERPKQVERLYAEVMQRFAEGVYHPLPLTRFAASETADAFRYMSLRKNIGKVVVSMREASKGTVSTPESPAVPGRGYLVTGGLGALGRQAAQWLVAQGAAGVALLSRREPDSEAESFLQGLRDAGAQAVCLQGDVADRASLHDALASLPSDFPRVTGVLHAAGVLDDGLLGDLSAERLAKVLRPKAIGAWNLHEATLDVDSPLSGVTQFVLFSSVAATLGSPGQANYAAANAALDALAAQRHSLDLPATSIGWGPWAGGEDGSSGAGMAAGETADAVRAKGMDLLPPRAAFKLMGSLVESAAASVAVFDARWDAMSRLLSGRRTPLLDDLLTAVEGASSSDGALRQRLLSATPDERETLLVEMVRGELARVTSVAAEEIDVAAPLTAIGIDSLMALELKNNLEAKLAIMLPMGKLLAGPSVRSLAQAAAEELVGEAIDKTPHAWQPLVTLREGAASKPALFLMPVLGGDAGAYRHVVEALPAEMPVVAIRPRGLDTDDAPHDDARDTARDYAAAIRERQPTGPYHLAGWSTGGITALAVAEELEAAGQEVARVALFDTPPPAVYHDTDVHDDASFLAAILDFSSRFSGVERPSLSTDQLAGLPEAERFTAALEEAKRAGVIPAEVDESYVRRLVAVAEALVLASRGYAPQPHKFGVLFFKPTVEGGLAELSEQTGTNLAAWRTLLGRELHEVEVPGDHFSMVSGDGAKRIAAVLAEG</sequence>
<dbReference type="FunFam" id="3.40.366.10:FF:000002">
    <property type="entry name" value="Probable polyketide synthase 2"/>
    <property type="match status" value="1"/>
</dbReference>
<protein>
    <submittedName>
        <fullName evidence="55">Phthiocerol synthesis polyketide synthase type I PpsC</fullName>
        <ecNumber evidence="55">2.3.1.41</ecNumber>
    </submittedName>
</protein>
<comment type="catalytic activity">
    <reaction evidence="39">
        <text>hexadecanoyl-[ACP] + H2O = hexadecanoate + holo-[ACP] + H(+)</text>
        <dbReference type="Rhea" id="RHEA:41932"/>
        <dbReference type="Rhea" id="RHEA-COMP:9652"/>
        <dbReference type="Rhea" id="RHEA-COMP:9685"/>
        <dbReference type="ChEBI" id="CHEBI:7896"/>
        <dbReference type="ChEBI" id="CHEBI:15377"/>
        <dbReference type="ChEBI" id="CHEBI:15378"/>
        <dbReference type="ChEBI" id="CHEBI:64479"/>
        <dbReference type="ChEBI" id="CHEBI:78483"/>
        <dbReference type="EC" id="3.1.2.14"/>
    </reaction>
    <physiologicalReaction direction="left-to-right" evidence="39">
        <dbReference type="Rhea" id="RHEA:41933"/>
    </physiologicalReaction>
</comment>
<dbReference type="GO" id="GO:0031177">
    <property type="term" value="F:phosphopantetheine binding"/>
    <property type="evidence" value="ECO:0007669"/>
    <property type="project" value="InterPro"/>
</dbReference>
<dbReference type="InterPro" id="IPR014030">
    <property type="entry name" value="Ketoacyl_synth_N"/>
</dbReference>
<dbReference type="InterPro" id="IPR014031">
    <property type="entry name" value="Ketoacyl_synth_C"/>
</dbReference>
<dbReference type="GO" id="GO:0071770">
    <property type="term" value="P:DIM/DIP cell wall layer assembly"/>
    <property type="evidence" value="ECO:0007669"/>
    <property type="project" value="TreeGrafter"/>
</dbReference>
<dbReference type="SUPFAM" id="SSF50129">
    <property type="entry name" value="GroES-like"/>
    <property type="match status" value="1"/>
</dbReference>
<dbReference type="InterPro" id="IPR049552">
    <property type="entry name" value="PKS_DH_N"/>
</dbReference>
<dbReference type="SUPFAM" id="SSF53474">
    <property type="entry name" value="alpha/beta-Hydrolases"/>
    <property type="match status" value="1"/>
</dbReference>
<dbReference type="GO" id="GO:0004316">
    <property type="term" value="F:3-oxoacyl-[acyl-carrier-protein] reductase (NADPH) activity"/>
    <property type="evidence" value="ECO:0007669"/>
    <property type="project" value="UniProtKB-EC"/>
</dbReference>
<keyword evidence="3" id="KW-0597">Phosphoprotein</keyword>
<accession>A0A518K355</accession>
<evidence type="ECO:0000256" key="30">
    <source>
        <dbReference type="ARBA" id="ARBA00047961"/>
    </source>
</evidence>
<dbReference type="Pfam" id="PF02801">
    <property type="entry name" value="Ketoacyl-synt_C"/>
    <property type="match status" value="1"/>
</dbReference>
<evidence type="ECO:0000256" key="46">
    <source>
        <dbReference type="ARBA" id="ARBA00049422"/>
    </source>
</evidence>
<keyword evidence="56" id="KW-1185">Reference proteome</keyword>
<evidence type="ECO:0000256" key="48">
    <source>
        <dbReference type="ARBA" id="ARBA00049521"/>
    </source>
</evidence>
<dbReference type="Pfam" id="PF14765">
    <property type="entry name" value="PS-DH"/>
    <property type="match status" value="1"/>
</dbReference>
<evidence type="ECO:0000256" key="22">
    <source>
        <dbReference type="ARBA" id="ARBA00047400"/>
    </source>
</evidence>
<dbReference type="CDD" id="cd05195">
    <property type="entry name" value="enoyl_red"/>
    <property type="match status" value="1"/>
</dbReference>
<evidence type="ECO:0000256" key="40">
    <source>
        <dbReference type="ARBA" id="ARBA00048935"/>
    </source>
</evidence>
<evidence type="ECO:0000256" key="5">
    <source>
        <dbReference type="ARBA" id="ARBA00022799"/>
    </source>
</evidence>
<dbReference type="SMART" id="SM00829">
    <property type="entry name" value="PKS_ER"/>
    <property type="match status" value="1"/>
</dbReference>
<dbReference type="GO" id="GO:0005737">
    <property type="term" value="C:cytoplasm"/>
    <property type="evidence" value="ECO:0007669"/>
    <property type="project" value="TreeGrafter"/>
</dbReference>
<comment type="catalytic activity">
    <reaction evidence="33">
        <text>tetradecanoyl-[ACP] + H2O = tetradecanoate + holo-[ACP] + H(+)</text>
        <dbReference type="Rhea" id="RHEA:30123"/>
        <dbReference type="Rhea" id="RHEA-COMP:9648"/>
        <dbReference type="Rhea" id="RHEA-COMP:9685"/>
        <dbReference type="ChEBI" id="CHEBI:15377"/>
        <dbReference type="ChEBI" id="CHEBI:15378"/>
        <dbReference type="ChEBI" id="CHEBI:30807"/>
        <dbReference type="ChEBI" id="CHEBI:64479"/>
        <dbReference type="ChEBI" id="CHEBI:78477"/>
        <dbReference type="EC" id="3.1.2.14"/>
    </reaction>
    <physiologicalReaction direction="left-to-right" evidence="33">
        <dbReference type="Rhea" id="RHEA:30124"/>
    </physiologicalReaction>
</comment>
<comment type="catalytic activity">
    <reaction evidence="45">
        <text>3-oxohexadecanoyl-[ACP] + NADPH + H(+) = (3R)-hydroxyhexadecanoyl-[ACP] + NADP(+)</text>
        <dbReference type="Rhea" id="RHEA:41904"/>
        <dbReference type="Rhea" id="RHEA-COMP:9649"/>
        <dbReference type="Rhea" id="RHEA-COMP:9650"/>
        <dbReference type="ChEBI" id="CHEBI:15378"/>
        <dbReference type="ChEBI" id="CHEBI:57783"/>
        <dbReference type="ChEBI" id="CHEBI:58349"/>
        <dbReference type="ChEBI" id="CHEBI:78478"/>
        <dbReference type="ChEBI" id="CHEBI:78480"/>
    </reaction>
    <physiologicalReaction direction="left-to-right" evidence="45">
        <dbReference type="Rhea" id="RHEA:41905"/>
    </physiologicalReaction>
</comment>
<comment type="catalytic activity">
    <reaction evidence="23">
        <text>3-oxodecanoyl-[ACP] + NADPH + H(+) = (3R)-hydroxydecanoyl-[ACP] + NADP(+)</text>
        <dbReference type="Rhea" id="RHEA:41856"/>
        <dbReference type="Rhea" id="RHEA-COMP:9637"/>
        <dbReference type="Rhea" id="RHEA-COMP:9638"/>
        <dbReference type="ChEBI" id="CHEBI:15378"/>
        <dbReference type="ChEBI" id="CHEBI:57783"/>
        <dbReference type="ChEBI" id="CHEBI:58349"/>
        <dbReference type="ChEBI" id="CHEBI:78464"/>
        <dbReference type="ChEBI" id="CHEBI:78466"/>
    </reaction>
    <physiologicalReaction direction="left-to-right" evidence="23">
        <dbReference type="Rhea" id="RHEA:41857"/>
    </physiologicalReaction>
</comment>
<dbReference type="Pfam" id="PF21089">
    <property type="entry name" value="PKS_DH_N"/>
    <property type="match status" value="1"/>
</dbReference>
<evidence type="ECO:0000256" key="21">
    <source>
        <dbReference type="ARBA" id="ARBA00047394"/>
    </source>
</evidence>
<dbReference type="InterPro" id="IPR036736">
    <property type="entry name" value="ACP-like_sf"/>
</dbReference>
<comment type="catalytic activity">
    <reaction evidence="41">
        <text>(2E)-octadecenoyl-[ACP] + NADPH + H(+) = octadecanoyl-[ACP] + NADP(+)</text>
        <dbReference type="Rhea" id="RHEA:41928"/>
        <dbReference type="Rhea" id="RHEA-COMP:9655"/>
        <dbReference type="Rhea" id="RHEA-COMP:9656"/>
        <dbReference type="ChEBI" id="CHEBI:15378"/>
        <dbReference type="ChEBI" id="CHEBI:57783"/>
        <dbReference type="ChEBI" id="CHEBI:58349"/>
        <dbReference type="ChEBI" id="CHEBI:78489"/>
        <dbReference type="ChEBI" id="CHEBI:78495"/>
    </reaction>
    <physiologicalReaction direction="left-to-right" evidence="41">
        <dbReference type="Rhea" id="RHEA:41929"/>
    </physiologicalReaction>
</comment>
<dbReference type="SMART" id="SM00822">
    <property type="entry name" value="PKS_KR"/>
    <property type="match status" value="1"/>
</dbReference>
<comment type="catalytic activity">
    <reaction evidence="12">
        <text>(3R)-hydroxyhexanoyl-[ACP] = (2E)-hexenoyl-[ACP] + H2O</text>
        <dbReference type="Rhea" id="RHEA:41828"/>
        <dbReference type="Rhea" id="RHEA-COMP:9630"/>
        <dbReference type="Rhea" id="RHEA-COMP:9631"/>
        <dbReference type="ChEBI" id="CHEBI:15377"/>
        <dbReference type="ChEBI" id="CHEBI:78457"/>
        <dbReference type="ChEBI" id="CHEBI:78458"/>
    </reaction>
    <physiologicalReaction direction="left-to-right" evidence="12">
        <dbReference type="Rhea" id="RHEA:41829"/>
    </physiologicalReaction>
</comment>
<feature type="region of interest" description="C-terminal hotdog fold" evidence="51">
    <location>
        <begin position="1095"/>
        <end position="1251"/>
    </location>
</feature>